<dbReference type="Proteomes" id="UP001054837">
    <property type="component" value="Unassembled WGS sequence"/>
</dbReference>
<gene>
    <name evidence="2" type="ORF">CDAR_525551</name>
</gene>
<evidence type="ECO:0000256" key="1">
    <source>
        <dbReference type="SAM" id="MobiDB-lite"/>
    </source>
</evidence>
<organism evidence="2 3">
    <name type="scientific">Caerostris darwini</name>
    <dbReference type="NCBI Taxonomy" id="1538125"/>
    <lineage>
        <taxon>Eukaryota</taxon>
        <taxon>Metazoa</taxon>
        <taxon>Ecdysozoa</taxon>
        <taxon>Arthropoda</taxon>
        <taxon>Chelicerata</taxon>
        <taxon>Arachnida</taxon>
        <taxon>Araneae</taxon>
        <taxon>Araneomorphae</taxon>
        <taxon>Entelegynae</taxon>
        <taxon>Araneoidea</taxon>
        <taxon>Araneidae</taxon>
        <taxon>Caerostris</taxon>
    </lineage>
</organism>
<reference evidence="2 3" key="1">
    <citation type="submission" date="2021-06" db="EMBL/GenBank/DDBJ databases">
        <title>Caerostris darwini draft genome.</title>
        <authorList>
            <person name="Kono N."/>
            <person name="Arakawa K."/>
        </authorList>
    </citation>
    <scope>NUCLEOTIDE SEQUENCE [LARGE SCALE GENOMIC DNA]</scope>
</reference>
<feature type="non-terminal residue" evidence="2">
    <location>
        <position position="1"/>
    </location>
</feature>
<comment type="caution">
    <text evidence="2">The sequence shown here is derived from an EMBL/GenBank/DDBJ whole genome shotgun (WGS) entry which is preliminary data.</text>
</comment>
<dbReference type="EMBL" id="BPLQ01004984">
    <property type="protein sequence ID" value="GIY11926.1"/>
    <property type="molecule type" value="Genomic_DNA"/>
</dbReference>
<evidence type="ECO:0000313" key="3">
    <source>
        <dbReference type="Proteomes" id="UP001054837"/>
    </source>
</evidence>
<feature type="region of interest" description="Disordered" evidence="1">
    <location>
        <begin position="76"/>
        <end position="145"/>
    </location>
</feature>
<protein>
    <submittedName>
        <fullName evidence="2">Uncharacterized protein</fullName>
    </submittedName>
</protein>
<name>A0AAV4QSP7_9ARAC</name>
<dbReference type="AlphaFoldDB" id="A0AAV4QSP7"/>
<feature type="compositionally biased region" description="Polar residues" evidence="1">
    <location>
        <begin position="114"/>
        <end position="127"/>
    </location>
</feature>
<evidence type="ECO:0000313" key="2">
    <source>
        <dbReference type="EMBL" id="GIY11926.1"/>
    </source>
</evidence>
<accession>A0AAV4QSP7</accession>
<keyword evidence="3" id="KW-1185">Reference proteome</keyword>
<proteinExistence type="predicted"/>
<feature type="compositionally biased region" description="Polar residues" evidence="1">
    <location>
        <begin position="76"/>
        <end position="94"/>
    </location>
</feature>
<sequence length="145" mass="16660">HGIDAFLVFDELLEKKVQDLINQRNGLEEQVRQYGVCPITECMYHHSKRKSKSKTNDFIFPAKRHTSTLNYRPNEVSIENATPPSTANRFQNLNPEDDLSEKSIPIATPRIPPNDTSKGKSQTAIKNYSHHSQSRNQKCNLRRVN</sequence>